<proteinExistence type="evidence at transcript level"/>
<dbReference type="AlphaFoldDB" id="Q9NGM7"/>
<evidence type="ECO:0000256" key="1">
    <source>
        <dbReference type="PROSITE-ProRule" id="PRU00782"/>
    </source>
</evidence>
<accession>Q9NGM7</accession>
<dbReference type="PROSITE" id="PS51456">
    <property type="entry name" value="MYOSIN_MOTOR"/>
    <property type="match status" value="1"/>
</dbReference>
<dbReference type="GO" id="GO:0005524">
    <property type="term" value="F:ATP binding"/>
    <property type="evidence" value="ECO:0007669"/>
    <property type="project" value="InterPro"/>
</dbReference>
<keyword evidence="1" id="KW-0518">Myosin</keyword>
<comment type="similarity">
    <text evidence="1">Belongs to the TRAFAC class myosin-kinesin ATPase superfamily. Myosin family.</text>
</comment>
<dbReference type="GO" id="GO:0016459">
    <property type="term" value="C:myosin complex"/>
    <property type="evidence" value="ECO:0007669"/>
    <property type="project" value="UniProtKB-KW"/>
</dbReference>
<reference evidence="3" key="2">
    <citation type="submission" date="2000-03" db="EMBL/GenBank/DDBJ databases">
        <authorList>
            <person name="Sirotkin V.A."/>
            <person name="Krendel M.F."/>
            <person name="Bonder E.M."/>
        </authorList>
    </citation>
    <scope>NUCLEOTIDE SEQUENCE</scope>
</reference>
<keyword evidence="1" id="KW-0009">Actin-binding</keyword>
<dbReference type="GO" id="GO:0003779">
    <property type="term" value="F:actin binding"/>
    <property type="evidence" value="ECO:0007669"/>
    <property type="project" value="UniProtKB-KW"/>
</dbReference>
<organism evidence="3">
    <name type="scientific">Strongylocentrotus purpuratus</name>
    <name type="common">Purple sea urchin</name>
    <dbReference type="NCBI Taxonomy" id="7668"/>
    <lineage>
        <taxon>Eukaryota</taxon>
        <taxon>Metazoa</taxon>
        <taxon>Echinodermata</taxon>
        <taxon>Eleutherozoa</taxon>
        <taxon>Echinozoa</taxon>
        <taxon>Echinoidea</taxon>
        <taxon>Euechinoidea</taxon>
        <taxon>Echinacea</taxon>
        <taxon>Camarodonta</taxon>
        <taxon>Echinidea</taxon>
        <taxon>Strongylocentrotidae</taxon>
        <taxon>Strongylocentrotus</taxon>
    </lineage>
</organism>
<protein>
    <submittedName>
        <fullName evidence="3">Myosin-like protein MlpB</fullName>
    </submittedName>
</protein>
<evidence type="ECO:0000313" key="3">
    <source>
        <dbReference type="EMBL" id="AAF71726.1"/>
    </source>
</evidence>
<comment type="caution">
    <text evidence="1">Lacks conserved residue(s) required for the propagation of feature annotation.</text>
</comment>
<feature type="non-terminal residue" evidence="3">
    <location>
        <position position="1"/>
    </location>
</feature>
<feature type="domain" description="Myosin motor" evidence="2">
    <location>
        <begin position="1"/>
        <end position="41"/>
    </location>
</feature>
<dbReference type="HOGENOM" id="CLU_322973_0_0_1"/>
<dbReference type="GO" id="GO:0003774">
    <property type="term" value="F:cytoskeletal motor activity"/>
    <property type="evidence" value="ECO:0007669"/>
    <property type="project" value="InterPro"/>
</dbReference>
<sequence>WNTRCLMKYLTSVALYKNPGGFSPPPVECIERRILDSNPIL</sequence>
<dbReference type="EMBL" id="AF247514">
    <property type="protein sequence ID" value="AAF71726.1"/>
    <property type="molecule type" value="mRNA"/>
</dbReference>
<feature type="non-terminal residue" evidence="3">
    <location>
        <position position="41"/>
    </location>
</feature>
<keyword evidence="1" id="KW-0505">Motor protein</keyword>
<evidence type="ECO:0000259" key="2">
    <source>
        <dbReference type="PROSITE" id="PS51456"/>
    </source>
</evidence>
<reference evidence="3" key="1">
    <citation type="journal article" date="2000" name="Mol. Reprod. Dev.">
        <title>Characterization of sea urchin unconventional myosins and analysis of their patterns of expression during early embryogenesis.</title>
        <authorList>
            <person name="Sirotkin V."/>
            <person name="Seipel S."/>
            <person name="Krendel M."/>
            <person name="Bonder E.M."/>
        </authorList>
    </citation>
    <scope>NUCLEOTIDE SEQUENCE</scope>
</reference>
<name>Q9NGM7_STRPU</name>
<dbReference type="InterPro" id="IPR001609">
    <property type="entry name" value="Myosin_head_motor_dom-like"/>
</dbReference>